<name>A0A8T0BUD4_SILME</name>
<evidence type="ECO:0000313" key="5">
    <source>
        <dbReference type="EMBL" id="KAF7710902.1"/>
    </source>
</evidence>
<evidence type="ECO:0000259" key="4">
    <source>
        <dbReference type="SMART" id="SM00043"/>
    </source>
</evidence>
<feature type="domain" description="Cystatin" evidence="4">
    <location>
        <begin position="20"/>
        <end position="114"/>
    </location>
</feature>
<dbReference type="GO" id="GO:0031982">
    <property type="term" value="C:vesicle"/>
    <property type="evidence" value="ECO:0007669"/>
    <property type="project" value="TreeGrafter"/>
</dbReference>
<keyword evidence="6" id="KW-1185">Reference proteome</keyword>
<dbReference type="Proteomes" id="UP000606274">
    <property type="component" value="Unassembled WGS sequence"/>
</dbReference>
<feature type="domain" description="Cystatin" evidence="4">
    <location>
        <begin position="120"/>
        <end position="225"/>
    </location>
</feature>
<dbReference type="Gene3D" id="3.10.450.10">
    <property type="match status" value="2"/>
</dbReference>
<accession>A0A8T0BUD4</accession>
<reference evidence="5" key="1">
    <citation type="submission" date="2020-08" db="EMBL/GenBank/DDBJ databases">
        <title>Chromosome-level assembly of Southern catfish (Silurus meridionalis) provides insights into visual adaptation to the nocturnal and benthic lifestyles.</title>
        <authorList>
            <person name="Zhang Y."/>
            <person name="Wang D."/>
            <person name="Peng Z."/>
        </authorList>
    </citation>
    <scope>NUCLEOTIDE SEQUENCE</scope>
    <source>
        <strain evidence="5">SWU-2019-XX</strain>
        <tissue evidence="5">Muscle</tissue>
    </source>
</reference>
<proteinExistence type="inferred from homology"/>
<keyword evidence="2" id="KW-1015">Disulfide bond</keyword>
<dbReference type="InterPro" id="IPR000010">
    <property type="entry name" value="Cystatin_dom"/>
</dbReference>
<protein>
    <recommendedName>
        <fullName evidence="4">Cystatin domain-containing protein</fullName>
    </recommendedName>
</protein>
<dbReference type="SUPFAM" id="SSF54403">
    <property type="entry name" value="Cystatin/monellin"/>
    <property type="match status" value="2"/>
</dbReference>
<dbReference type="AlphaFoldDB" id="A0A8T0BUD4"/>
<gene>
    <name evidence="5" type="ORF">HF521_009774</name>
</gene>
<dbReference type="Pfam" id="PF00031">
    <property type="entry name" value="Cystatin"/>
    <property type="match status" value="2"/>
</dbReference>
<dbReference type="PROSITE" id="PS00287">
    <property type="entry name" value="CYSTATIN"/>
    <property type="match status" value="2"/>
</dbReference>
<sequence length="225" mass="23999">MLVKVVVSLLAVCLAVSSTVLVGAPVDADINSPETKEALRFAVAQYNADSDSVYTSEVVKVIKAQVQVVSGLKYIFTVEMARTSCKKEEPESTCTVNSDPAIAQVAVLLLALCLALAKDNLVGAPTNSNMNDPQVQEALSFAVAQYNEDSGSLYTSHVLHVIKVQTQVVAGVKYIFTVKMATTSCLKGAAKNTCAIVAKPVPRECTLAVWSQPWLNSMVLVENTC</sequence>
<dbReference type="EMBL" id="JABFDY010000002">
    <property type="protein sequence ID" value="KAF7710902.1"/>
    <property type="molecule type" value="Genomic_DNA"/>
</dbReference>
<evidence type="ECO:0000256" key="2">
    <source>
        <dbReference type="ARBA" id="ARBA00023157"/>
    </source>
</evidence>
<dbReference type="GO" id="GO:0005737">
    <property type="term" value="C:cytoplasm"/>
    <property type="evidence" value="ECO:0007669"/>
    <property type="project" value="TreeGrafter"/>
</dbReference>
<feature type="signal peptide" evidence="3">
    <location>
        <begin position="1"/>
        <end position="17"/>
    </location>
</feature>
<dbReference type="FunFam" id="3.10.450.10:FF:000004">
    <property type="entry name" value="Cystatin C"/>
    <property type="match status" value="2"/>
</dbReference>
<dbReference type="PANTHER" id="PTHR46186:SF12">
    <property type="entry name" value="CYSTATIN C (AMYLOID ANGIOPATHY AND CEREBRAL HEMORRHAGE)-RELATED"/>
    <property type="match status" value="1"/>
</dbReference>
<dbReference type="InterPro" id="IPR018073">
    <property type="entry name" value="Prot_inh_cystat_CS"/>
</dbReference>
<dbReference type="GO" id="GO:0004869">
    <property type="term" value="F:cysteine-type endopeptidase inhibitor activity"/>
    <property type="evidence" value="ECO:0007669"/>
    <property type="project" value="InterPro"/>
</dbReference>
<evidence type="ECO:0000256" key="3">
    <source>
        <dbReference type="SAM" id="SignalP"/>
    </source>
</evidence>
<dbReference type="InterPro" id="IPR046350">
    <property type="entry name" value="Cystatin_sf"/>
</dbReference>
<dbReference type="GO" id="GO:0005615">
    <property type="term" value="C:extracellular space"/>
    <property type="evidence" value="ECO:0007669"/>
    <property type="project" value="TreeGrafter"/>
</dbReference>
<evidence type="ECO:0000256" key="1">
    <source>
        <dbReference type="ARBA" id="ARBA00009403"/>
    </source>
</evidence>
<keyword evidence="3" id="KW-0732">Signal</keyword>
<feature type="chain" id="PRO_5035798717" description="Cystatin domain-containing protein" evidence="3">
    <location>
        <begin position="18"/>
        <end position="225"/>
    </location>
</feature>
<dbReference type="CDD" id="cd00042">
    <property type="entry name" value="CY"/>
    <property type="match status" value="2"/>
</dbReference>
<comment type="caution">
    <text evidence="5">The sequence shown here is derived from an EMBL/GenBank/DDBJ whole genome shotgun (WGS) entry which is preliminary data.</text>
</comment>
<dbReference type="SMART" id="SM00043">
    <property type="entry name" value="CY"/>
    <property type="match status" value="2"/>
</dbReference>
<dbReference type="PANTHER" id="PTHR46186">
    <property type="entry name" value="CYSTATIN"/>
    <property type="match status" value="1"/>
</dbReference>
<comment type="similarity">
    <text evidence="1">Belongs to the cystatin family.</text>
</comment>
<organism evidence="5 6">
    <name type="scientific">Silurus meridionalis</name>
    <name type="common">Southern catfish</name>
    <name type="synonym">Silurus soldatovi meridionalis</name>
    <dbReference type="NCBI Taxonomy" id="175797"/>
    <lineage>
        <taxon>Eukaryota</taxon>
        <taxon>Metazoa</taxon>
        <taxon>Chordata</taxon>
        <taxon>Craniata</taxon>
        <taxon>Vertebrata</taxon>
        <taxon>Euteleostomi</taxon>
        <taxon>Actinopterygii</taxon>
        <taxon>Neopterygii</taxon>
        <taxon>Teleostei</taxon>
        <taxon>Ostariophysi</taxon>
        <taxon>Siluriformes</taxon>
        <taxon>Siluridae</taxon>
        <taxon>Silurus</taxon>
    </lineage>
</organism>
<evidence type="ECO:0000313" key="6">
    <source>
        <dbReference type="Proteomes" id="UP000606274"/>
    </source>
</evidence>